<keyword evidence="3" id="KW-0223">Dioxygenase</keyword>
<evidence type="ECO:0000256" key="1">
    <source>
        <dbReference type="SAM" id="MobiDB-lite"/>
    </source>
</evidence>
<dbReference type="GO" id="GO:0051213">
    <property type="term" value="F:dioxygenase activity"/>
    <property type="evidence" value="ECO:0007669"/>
    <property type="project" value="UniProtKB-KW"/>
</dbReference>
<name>A0A7G2C2W3_9TRYP</name>
<dbReference type="EMBL" id="LR877147">
    <property type="protein sequence ID" value="CAD2214118.1"/>
    <property type="molecule type" value="Genomic_DNA"/>
</dbReference>
<feature type="region of interest" description="Disordered" evidence="1">
    <location>
        <begin position="1"/>
        <end position="58"/>
    </location>
</feature>
<feature type="compositionally biased region" description="Low complexity" evidence="1">
    <location>
        <begin position="11"/>
        <end position="39"/>
    </location>
</feature>
<keyword evidence="3" id="KW-0238">DNA-binding</keyword>
<accession>A0A7G2C2W3</accession>
<organism evidence="3 4">
    <name type="scientific">Angomonas deanei</name>
    <dbReference type="NCBI Taxonomy" id="59799"/>
    <lineage>
        <taxon>Eukaryota</taxon>
        <taxon>Discoba</taxon>
        <taxon>Euglenozoa</taxon>
        <taxon>Kinetoplastea</taxon>
        <taxon>Metakinetoplastina</taxon>
        <taxon>Trypanosomatida</taxon>
        <taxon>Trypanosomatidae</taxon>
        <taxon>Strigomonadinae</taxon>
        <taxon>Angomonas</taxon>
    </lineage>
</organism>
<proteinExistence type="predicted"/>
<dbReference type="Proteomes" id="UP000515908">
    <property type="component" value="Chromosome 03"/>
</dbReference>
<dbReference type="InterPro" id="IPR041241">
    <property type="entry name" value="DB_JBP1"/>
</dbReference>
<keyword evidence="3" id="KW-0560">Oxidoreductase</keyword>
<feature type="domain" description="Thymine dioxygenase JBP1 DNA-binding" evidence="2">
    <location>
        <begin position="133"/>
        <end position="236"/>
    </location>
</feature>
<dbReference type="Gene3D" id="1.20.120.1440">
    <property type="entry name" value="JBP1, DNA-binding domain"/>
    <property type="match status" value="1"/>
</dbReference>
<dbReference type="Pfam" id="PF18526">
    <property type="entry name" value="DB_JBP1"/>
    <property type="match status" value="1"/>
</dbReference>
<dbReference type="VEuPathDB" id="TriTrypDB:ADEAN_000156200"/>
<feature type="region of interest" description="Disordered" evidence="1">
    <location>
        <begin position="308"/>
        <end position="333"/>
    </location>
</feature>
<sequence>MQYRALPFPLSSSSDMSSSTTTSSTSTDSSPTSSSSSSDGDNRPRENNNGGGQVAPLAKNPSLQFEKPDHEYIPLPNVRDERTRNRLLRVFLLDRTRYPERRHRMLDYFRASVEMFVHQVVVENVEQSASAAKHGRQHTRFIWKNKGELAICFACCCDMLKLFYDTIQPSPIKPVWDAFVKQFAQFAIEESKIPTSILDEKTYNIKYLDWQKGGTRYVGESASNVRFPSVQERRVKVETYLRSGEGYTLQAVQVAVSDTVSVVPPRTTEHHRPPVAGRCWGGEVGAGPAVVGGGAAEGDAFAPKEHFHRRLPGTDAGGAAPPLLARRVGSGEG</sequence>
<dbReference type="GO" id="GO:0003677">
    <property type="term" value="F:DNA binding"/>
    <property type="evidence" value="ECO:0007669"/>
    <property type="project" value="UniProtKB-KW"/>
</dbReference>
<evidence type="ECO:0000313" key="3">
    <source>
        <dbReference type="EMBL" id="CAD2214118.1"/>
    </source>
</evidence>
<protein>
    <submittedName>
        <fullName evidence="3">Thymine dioxygenase JBP1 DNA-binding domain containing protein, putative</fullName>
    </submittedName>
</protein>
<evidence type="ECO:0000259" key="2">
    <source>
        <dbReference type="Pfam" id="PF18526"/>
    </source>
</evidence>
<dbReference type="AlphaFoldDB" id="A0A7G2C2W3"/>
<evidence type="ECO:0000313" key="4">
    <source>
        <dbReference type="Proteomes" id="UP000515908"/>
    </source>
</evidence>
<gene>
    <name evidence="3" type="ORF">ADEAN_000156200</name>
</gene>
<dbReference type="OrthoDB" id="271132at2759"/>
<keyword evidence="4" id="KW-1185">Reference proteome</keyword>
<reference evidence="3 4" key="1">
    <citation type="submission" date="2020-08" db="EMBL/GenBank/DDBJ databases">
        <authorList>
            <person name="Newling K."/>
            <person name="Davey J."/>
            <person name="Forrester S."/>
        </authorList>
    </citation>
    <scope>NUCLEOTIDE SEQUENCE [LARGE SCALE GENOMIC DNA]</scope>
    <source>
        <strain evidence="4">Crithidia deanei Carvalho (ATCC PRA-265)</strain>
    </source>
</reference>
<dbReference type="InterPro" id="IPR043111">
    <property type="entry name" value="DB_JBP1_sf"/>
</dbReference>